<protein>
    <submittedName>
        <fullName evidence="1">Uncharacterized protein</fullName>
    </submittedName>
</protein>
<proteinExistence type="predicted"/>
<name>A0A509GSD6_STEMA</name>
<reference evidence="1" key="1">
    <citation type="journal article" date="2019" name="J. Appl. Microbiol.">
        <title>Characterization of maltocin S16, a phage tail-like bacteriocin with antibacterial activity against Stenotrophomonas maltophilia and Escherichia coli.</title>
        <authorList>
            <person name="Chen J."/>
            <person name="Zhu Y."/>
            <person name="Yin M."/>
            <person name="Xu Y."/>
            <person name="Liang X."/>
            <person name="Huang Y.P."/>
        </authorList>
    </citation>
    <scope>NUCLEOTIDE SEQUENCE</scope>
    <source>
        <strain evidence="1">S16</strain>
    </source>
</reference>
<accession>A0A509GSD6</accession>
<gene>
    <name evidence="1" type="primary">srf9</name>
</gene>
<sequence length="123" mass="13398">MPILLRMRIALLALVASHVVCAWLGWTLRDRSADRAVAMAQAAQQALRAGIAQAAHQQDQANARAGAQAESQHVAAQAARSQQFNALQQDIETHAKTPRRDRGNADAEFVRIWREANAGASQH</sequence>
<dbReference type="EMBL" id="MH703584">
    <property type="protein sequence ID" value="QCI62411.1"/>
    <property type="molecule type" value="Genomic_DNA"/>
</dbReference>
<organism evidence="1">
    <name type="scientific">Stenotrophomonas maltophilia</name>
    <name type="common">Pseudomonas maltophilia</name>
    <name type="synonym">Xanthomonas maltophilia</name>
    <dbReference type="NCBI Taxonomy" id="40324"/>
    <lineage>
        <taxon>Bacteria</taxon>
        <taxon>Pseudomonadati</taxon>
        <taxon>Pseudomonadota</taxon>
        <taxon>Gammaproteobacteria</taxon>
        <taxon>Lysobacterales</taxon>
        <taxon>Lysobacteraceae</taxon>
        <taxon>Stenotrophomonas</taxon>
        <taxon>Stenotrophomonas maltophilia group</taxon>
    </lineage>
</organism>
<dbReference type="AlphaFoldDB" id="A0A509GSD6"/>
<evidence type="ECO:0000313" key="1">
    <source>
        <dbReference type="EMBL" id="QCI62411.1"/>
    </source>
</evidence>